<dbReference type="Proteomes" id="UP000186228">
    <property type="component" value="Unassembled WGS sequence"/>
</dbReference>
<dbReference type="EMBL" id="FMAC01000018">
    <property type="protein sequence ID" value="SCB39016.1"/>
    <property type="molecule type" value="Genomic_DNA"/>
</dbReference>
<evidence type="ECO:0000313" key="3">
    <source>
        <dbReference type="Proteomes" id="UP000186228"/>
    </source>
</evidence>
<evidence type="ECO:0000256" key="1">
    <source>
        <dbReference type="SAM" id="Phobius"/>
    </source>
</evidence>
<evidence type="ECO:0000313" key="2">
    <source>
        <dbReference type="EMBL" id="SCB39016.1"/>
    </source>
</evidence>
<feature type="transmembrane region" description="Helical" evidence="1">
    <location>
        <begin position="21"/>
        <end position="42"/>
    </location>
</feature>
<name>A0A1C3WGL2_9HYPH</name>
<keyword evidence="1" id="KW-0472">Membrane</keyword>
<proteinExistence type="predicted"/>
<accession>A0A1C3WGL2</accession>
<sequence>MDQAIAKAQTQTAATKAIRLMASKIIFVVTFVLLVREAVLVLRSRSTRSCFPSSCGTAGEKGARVKTEGYRPPGGRSCHGRLEWRARQRRVRPAGLEAEGWGGGLLPLLGREGRAFFPRSRKEISPAVPASWCCDRSPAKGIVTGASGNEPIAWFRAVRHRARPLTRMAPGHVQ</sequence>
<keyword evidence="3" id="KW-1185">Reference proteome</keyword>
<reference evidence="3" key="1">
    <citation type="submission" date="2016-08" db="EMBL/GenBank/DDBJ databases">
        <authorList>
            <person name="Varghese N."/>
            <person name="Submissions Spin"/>
        </authorList>
    </citation>
    <scope>NUCLEOTIDE SEQUENCE [LARGE SCALE GENOMIC DNA]</scope>
    <source>
        <strain evidence="3">CCBAU 57015</strain>
    </source>
</reference>
<dbReference type="AlphaFoldDB" id="A0A1C3WGL2"/>
<organism evidence="2 3">
    <name type="scientific">Rhizobium hainanense</name>
    <dbReference type="NCBI Taxonomy" id="52131"/>
    <lineage>
        <taxon>Bacteria</taxon>
        <taxon>Pseudomonadati</taxon>
        <taxon>Pseudomonadota</taxon>
        <taxon>Alphaproteobacteria</taxon>
        <taxon>Hyphomicrobiales</taxon>
        <taxon>Rhizobiaceae</taxon>
        <taxon>Rhizobium/Agrobacterium group</taxon>
        <taxon>Rhizobium</taxon>
    </lineage>
</organism>
<gene>
    <name evidence="2" type="ORF">GA0061100_11844</name>
</gene>
<keyword evidence="1" id="KW-1133">Transmembrane helix</keyword>
<dbReference type="STRING" id="52131.GA0061100_11844"/>
<keyword evidence="1" id="KW-0812">Transmembrane</keyword>
<protein>
    <submittedName>
        <fullName evidence="2">Uncharacterized protein</fullName>
    </submittedName>
</protein>